<accession>A0AAE1B232</accession>
<name>A0AAE1B232_9GAST</name>
<protein>
    <submittedName>
        <fullName evidence="1">Uncharacterized protein</fullName>
    </submittedName>
</protein>
<dbReference type="AlphaFoldDB" id="A0AAE1B232"/>
<comment type="caution">
    <text evidence="1">The sequence shown here is derived from an EMBL/GenBank/DDBJ whole genome shotgun (WGS) entry which is preliminary data.</text>
</comment>
<reference evidence="1" key="1">
    <citation type="journal article" date="2023" name="G3 (Bethesda)">
        <title>A reference genome for the long-term kleptoplast-retaining sea slug Elysia crispata morphotype clarki.</title>
        <authorList>
            <person name="Eastman K.E."/>
            <person name="Pendleton A.L."/>
            <person name="Shaikh M.A."/>
            <person name="Suttiyut T."/>
            <person name="Ogas R."/>
            <person name="Tomko P."/>
            <person name="Gavelis G."/>
            <person name="Widhalm J.R."/>
            <person name="Wisecaver J.H."/>
        </authorList>
    </citation>
    <scope>NUCLEOTIDE SEQUENCE</scope>
    <source>
        <strain evidence="1">ECLA1</strain>
    </source>
</reference>
<keyword evidence="2" id="KW-1185">Reference proteome</keyword>
<gene>
    <name evidence="1" type="ORF">RRG08_060471</name>
</gene>
<dbReference type="Proteomes" id="UP001283361">
    <property type="component" value="Unassembled WGS sequence"/>
</dbReference>
<organism evidence="1 2">
    <name type="scientific">Elysia crispata</name>
    <name type="common">lettuce slug</name>
    <dbReference type="NCBI Taxonomy" id="231223"/>
    <lineage>
        <taxon>Eukaryota</taxon>
        <taxon>Metazoa</taxon>
        <taxon>Spiralia</taxon>
        <taxon>Lophotrochozoa</taxon>
        <taxon>Mollusca</taxon>
        <taxon>Gastropoda</taxon>
        <taxon>Heterobranchia</taxon>
        <taxon>Euthyneura</taxon>
        <taxon>Panpulmonata</taxon>
        <taxon>Sacoglossa</taxon>
        <taxon>Placobranchoidea</taxon>
        <taxon>Plakobranchidae</taxon>
        <taxon>Elysia</taxon>
    </lineage>
</organism>
<dbReference type="EMBL" id="JAWDGP010000802">
    <property type="protein sequence ID" value="KAK3797127.1"/>
    <property type="molecule type" value="Genomic_DNA"/>
</dbReference>
<proteinExistence type="predicted"/>
<sequence length="119" mass="13909">MKSTCFKENLREITEMVRFSSRFDILVIVFLWYRFLELGSQPCTKDRLLCAVLVSGEGEQTDLGFIKLLKMLFQLVVNNCCSTTGYNEKCFIREGFLNIFIDFDTNIAKKCSEHKRKQD</sequence>
<evidence type="ECO:0000313" key="2">
    <source>
        <dbReference type="Proteomes" id="UP001283361"/>
    </source>
</evidence>
<evidence type="ECO:0000313" key="1">
    <source>
        <dbReference type="EMBL" id="KAK3797127.1"/>
    </source>
</evidence>